<gene>
    <name evidence="1" type="ORF">DEM25_016040</name>
</gene>
<reference evidence="1 2" key="1">
    <citation type="journal article" date="2018" name="Int. J. Syst. Bacteriol.">
        <title>Oceaniradius stylonemae gen. nov., sp. nov., isolated from a red alga, Stylonema cornu-cervi.</title>
        <authorList>
            <person name="Jeong S."/>
        </authorList>
    </citation>
    <scope>NUCLEOTIDE SEQUENCE [LARGE SCALE GENOMIC DNA]</scope>
    <source>
        <strain evidence="1 2">StC1</strain>
    </source>
</reference>
<sequence length="100" mass="11292">MLAASVVPADAISRVRSDLNSCAAVQAVVQREGAVILQHASKRVPNYLLYDRYVANRSFCALGEVLERETVPAADTASCRVYVCKRYEPRFNDERFIFRH</sequence>
<name>A0A3A8AHP1_9HYPH</name>
<comment type="caution">
    <text evidence="1">The sequence shown here is derived from an EMBL/GenBank/DDBJ whole genome shotgun (WGS) entry which is preliminary data.</text>
</comment>
<protein>
    <submittedName>
        <fullName evidence="1">Uncharacterized protein</fullName>
    </submittedName>
</protein>
<dbReference type="OrthoDB" id="7870801at2"/>
<evidence type="ECO:0000313" key="2">
    <source>
        <dbReference type="Proteomes" id="UP000246132"/>
    </source>
</evidence>
<accession>A0A3A8AHP1</accession>
<keyword evidence="2" id="KW-1185">Reference proteome</keyword>
<dbReference type="EMBL" id="QFWV02000008">
    <property type="protein sequence ID" value="RKF06164.1"/>
    <property type="molecule type" value="Genomic_DNA"/>
</dbReference>
<dbReference type="Proteomes" id="UP000246132">
    <property type="component" value="Unassembled WGS sequence"/>
</dbReference>
<evidence type="ECO:0000313" key="1">
    <source>
        <dbReference type="EMBL" id="RKF06164.1"/>
    </source>
</evidence>
<proteinExistence type="predicted"/>
<organism evidence="1 2">
    <name type="scientific">Oceaniradius stylonematis</name>
    <dbReference type="NCBI Taxonomy" id="2184161"/>
    <lineage>
        <taxon>Bacteria</taxon>
        <taxon>Pseudomonadati</taxon>
        <taxon>Pseudomonadota</taxon>
        <taxon>Alphaproteobacteria</taxon>
        <taxon>Hyphomicrobiales</taxon>
        <taxon>Ahrensiaceae</taxon>
        <taxon>Oceaniradius</taxon>
    </lineage>
</organism>
<dbReference type="AlphaFoldDB" id="A0A3A8AHP1"/>